<dbReference type="SUPFAM" id="SSF50494">
    <property type="entry name" value="Trypsin-like serine proteases"/>
    <property type="match status" value="1"/>
</dbReference>
<dbReference type="AlphaFoldDB" id="A0A939FLQ2"/>
<dbReference type="EMBL" id="JAFMOF010000001">
    <property type="protein sequence ID" value="MBO0652282.1"/>
    <property type="molecule type" value="Genomic_DNA"/>
</dbReference>
<evidence type="ECO:0000313" key="4">
    <source>
        <dbReference type="Proteomes" id="UP000664781"/>
    </source>
</evidence>
<dbReference type="InterPro" id="IPR009003">
    <property type="entry name" value="Peptidase_S1_PA"/>
</dbReference>
<dbReference type="PANTHER" id="PTHR15462">
    <property type="entry name" value="SERINE PROTEASE"/>
    <property type="match status" value="1"/>
</dbReference>
<dbReference type="RefSeq" id="WP_207246735.1">
    <property type="nucleotide sequence ID" value="NZ_JAFMOF010000001.1"/>
</dbReference>
<keyword evidence="1" id="KW-0732">Signal</keyword>
<keyword evidence="4" id="KW-1185">Reference proteome</keyword>
<dbReference type="Gene3D" id="2.40.10.10">
    <property type="entry name" value="Trypsin-like serine proteases"/>
    <property type="match status" value="2"/>
</dbReference>
<feature type="region of interest" description="Disordered" evidence="2">
    <location>
        <begin position="31"/>
        <end position="93"/>
    </location>
</feature>
<sequence>MRLRQLALLAAVVAALAAVGLLVAGRVPATGGPTAEGDSTGHFEQPRDQADAAGRAMKAAVRTQAPAPLSAPAARGAAGRKDPLPASSPLAAAEAEPSPAIGPLFYTTGGIPAHGCTASVVHSPRGDLIATAAHCVHTGGFRTDIAFVPGYRDGAAPYGVWVPVAVDVAPEWADDRDPDHDVAFLRMRPVEGSARLERVTGAERVRFDPPRERPTRVLGYPNEAERPVSCQNATAAESGTQQRFDCERLPNGTSGSPFLTDVDASTGLGTLAGVLGGKDEGGDEETSYSPYLGQAAKKLYERAAR</sequence>
<evidence type="ECO:0000256" key="1">
    <source>
        <dbReference type="ARBA" id="ARBA00022729"/>
    </source>
</evidence>
<keyword evidence="3" id="KW-0378">Hydrolase</keyword>
<organism evidence="3 4">
    <name type="scientific">Streptomyces triculaminicus</name>
    <dbReference type="NCBI Taxonomy" id="2816232"/>
    <lineage>
        <taxon>Bacteria</taxon>
        <taxon>Bacillati</taxon>
        <taxon>Actinomycetota</taxon>
        <taxon>Actinomycetes</taxon>
        <taxon>Kitasatosporales</taxon>
        <taxon>Streptomycetaceae</taxon>
        <taxon>Streptomyces</taxon>
    </lineage>
</organism>
<proteinExistence type="predicted"/>
<protein>
    <submittedName>
        <fullName evidence="3">Serine protease</fullName>
    </submittedName>
</protein>
<name>A0A939FLQ2_9ACTN</name>
<evidence type="ECO:0000313" key="3">
    <source>
        <dbReference type="EMBL" id="MBO0652282.1"/>
    </source>
</evidence>
<comment type="caution">
    <text evidence="3">The sequence shown here is derived from an EMBL/GenBank/DDBJ whole genome shotgun (WGS) entry which is preliminary data.</text>
</comment>
<dbReference type="InterPro" id="IPR043504">
    <property type="entry name" value="Peptidase_S1_PA_chymotrypsin"/>
</dbReference>
<reference evidence="3" key="1">
    <citation type="submission" date="2021-03" db="EMBL/GenBank/DDBJ databases">
        <title>Streptomyces strains.</title>
        <authorList>
            <person name="Lund M.B."/>
            <person name="Toerring T."/>
        </authorList>
    </citation>
    <scope>NUCLEOTIDE SEQUENCE</scope>
    <source>
        <strain evidence="3">JCM 4242</strain>
    </source>
</reference>
<dbReference type="InterPro" id="IPR050966">
    <property type="entry name" value="Glutamyl_endopeptidase"/>
</dbReference>
<evidence type="ECO:0000256" key="2">
    <source>
        <dbReference type="SAM" id="MobiDB-lite"/>
    </source>
</evidence>
<dbReference type="GO" id="GO:0006508">
    <property type="term" value="P:proteolysis"/>
    <property type="evidence" value="ECO:0007669"/>
    <property type="project" value="UniProtKB-KW"/>
</dbReference>
<feature type="compositionally biased region" description="Basic and acidic residues" evidence="2">
    <location>
        <begin position="39"/>
        <end position="50"/>
    </location>
</feature>
<dbReference type="Pfam" id="PF13365">
    <property type="entry name" value="Trypsin_2"/>
    <property type="match status" value="1"/>
</dbReference>
<gene>
    <name evidence="3" type="ORF">J1792_05610</name>
</gene>
<keyword evidence="3" id="KW-0645">Protease</keyword>
<feature type="compositionally biased region" description="Low complexity" evidence="2">
    <location>
        <begin position="65"/>
        <end position="77"/>
    </location>
</feature>
<dbReference type="GO" id="GO:0008233">
    <property type="term" value="F:peptidase activity"/>
    <property type="evidence" value="ECO:0007669"/>
    <property type="project" value="UniProtKB-KW"/>
</dbReference>
<dbReference type="Proteomes" id="UP000664781">
    <property type="component" value="Unassembled WGS sequence"/>
</dbReference>
<accession>A0A939FLQ2</accession>
<feature type="compositionally biased region" description="Low complexity" evidence="2">
    <location>
        <begin position="84"/>
        <end position="93"/>
    </location>
</feature>